<evidence type="ECO:0000313" key="8">
    <source>
        <dbReference type="Proteomes" id="UP001174909"/>
    </source>
</evidence>
<name>A0AA35XMF8_GEOBA</name>
<keyword evidence="8" id="KW-1185">Reference proteome</keyword>
<evidence type="ECO:0000256" key="6">
    <source>
        <dbReference type="SAM" id="Phobius"/>
    </source>
</evidence>
<dbReference type="AlphaFoldDB" id="A0AA35XMF8"/>
<feature type="transmembrane region" description="Helical" evidence="6">
    <location>
        <begin position="179"/>
        <end position="207"/>
    </location>
</feature>
<feature type="transmembrane region" description="Helical" evidence="6">
    <location>
        <begin position="119"/>
        <end position="144"/>
    </location>
</feature>
<evidence type="ECO:0000256" key="1">
    <source>
        <dbReference type="ARBA" id="ARBA00004141"/>
    </source>
</evidence>
<dbReference type="Gene3D" id="1.20.1070.10">
    <property type="entry name" value="Rhodopsin 7-helix transmembrane proteins"/>
    <property type="match status" value="1"/>
</dbReference>
<evidence type="ECO:0000313" key="7">
    <source>
        <dbReference type="EMBL" id="CAI8056982.1"/>
    </source>
</evidence>
<dbReference type="PANTHER" id="PTHR23112">
    <property type="entry name" value="G PROTEIN-COUPLED RECEPTOR 157-RELATED"/>
    <property type="match status" value="1"/>
</dbReference>
<feature type="compositionally biased region" description="Basic residues" evidence="5">
    <location>
        <begin position="325"/>
        <end position="334"/>
    </location>
</feature>
<feature type="compositionally biased region" description="Polar residues" evidence="5">
    <location>
        <begin position="314"/>
        <end position="324"/>
    </location>
</feature>
<organism evidence="7 8">
    <name type="scientific">Geodia barretti</name>
    <name type="common">Barrett's horny sponge</name>
    <dbReference type="NCBI Taxonomy" id="519541"/>
    <lineage>
        <taxon>Eukaryota</taxon>
        <taxon>Metazoa</taxon>
        <taxon>Porifera</taxon>
        <taxon>Demospongiae</taxon>
        <taxon>Heteroscleromorpha</taxon>
        <taxon>Tetractinellida</taxon>
        <taxon>Astrophorina</taxon>
        <taxon>Geodiidae</taxon>
        <taxon>Geodia</taxon>
    </lineage>
</organism>
<feature type="compositionally biased region" description="Polar residues" evidence="5">
    <location>
        <begin position="268"/>
        <end position="277"/>
    </location>
</feature>
<evidence type="ECO:0000256" key="3">
    <source>
        <dbReference type="ARBA" id="ARBA00022989"/>
    </source>
</evidence>
<sequence length="334" mass="37456">MQYWHISVSGRVTFIYGSREHKYGNVHFHFSCILSLGNDKNILLSSHGSYIANPNLRTMPLLLILPIFGVLSAKFGLIEKANKFSCWCLPYYGNMLPRPQIGHNTDGRKSYLVLLHSFITSYAAVLLTNFCVVLVSMIVVYCAILMRIRHIRQENETTPLNGATRAMVVEGQREAKKRVLIFISIYVVTGAMTLICGIININVQLYYINKHRDFPPANISMDFINRFMILEALLVPLQGFLNAIAYGWTRSGFLSAISTRPRRLRSGSETALATSLGTVDDNREETDEEDNGGEPPMSVSQDEDEVHSGKGRNNVASANSGQRCSTRRADKKRS</sequence>
<feature type="transmembrane region" description="Helical" evidence="6">
    <location>
        <begin position="227"/>
        <end position="248"/>
    </location>
</feature>
<protein>
    <submittedName>
        <fullName evidence="7">Uncharacterized protein</fullName>
    </submittedName>
</protein>
<evidence type="ECO:0000256" key="2">
    <source>
        <dbReference type="ARBA" id="ARBA00022692"/>
    </source>
</evidence>
<feature type="region of interest" description="Disordered" evidence="5">
    <location>
        <begin position="268"/>
        <end position="334"/>
    </location>
</feature>
<feature type="transmembrane region" description="Helical" evidence="6">
    <location>
        <begin position="59"/>
        <end position="77"/>
    </location>
</feature>
<dbReference type="GO" id="GO:0004930">
    <property type="term" value="F:G protein-coupled receptor activity"/>
    <property type="evidence" value="ECO:0007669"/>
    <property type="project" value="TreeGrafter"/>
</dbReference>
<keyword evidence="4 6" id="KW-0472">Membrane</keyword>
<accession>A0AA35XMF8</accession>
<keyword evidence="2 6" id="KW-0812">Transmembrane</keyword>
<proteinExistence type="predicted"/>
<dbReference type="GO" id="GO:0007189">
    <property type="term" value="P:adenylate cyclase-activating G protein-coupled receptor signaling pathway"/>
    <property type="evidence" value="ECO:0007669"/>
    <property type="project" value="TreeGrafter"/>
</dbReference>
<gene>
    <name evidence="7" type="ORF">GBAR_LOCUS31039</name>
</gene>
<evidence type="ECO:0000256" key="4">
    <source>
        <dbReference type="ARBA" id="ARBA00023136"/>
    </source>
</evidence>
<dbReference type="Proteomes" id="UP001174909">
    <property type="component" value="Unassembled WGS sequence"/>
</dbReference>
<feature type="compositionally biased region" description="Acidic residues" evidence="5">
    <location>
        <begin position="282"/>
        <end position="292"/>
    </location>
</feature>
<keyword evidence="3 6" id="KW-1133">Transmembrane helix</keyword>
<evidence type="ECO:0000256" key="5">
    <source>
        <dbReference type="SAM" id="MobiDB-lite"/>
    </source>
</evidence>
<reference evidence="7" key="1">
    <citation type="submission" date="2023-03" db="EMBL/GenBank/DDBJ databases">
        <authorList>
            <person name="Steffen K."/>
            <person name="Cardenas P."/>
        </authorList>
    </citation>
    <scope>NUCLEOTIDE SEQUENCE</scope>
</reference>
<dbReference type="PANTHER" id="PTHR23112:SF0">
    <property type="entry name" value="TRANSMEMBRANE PROTEIN 116"/>
    <property type="match status" value="1"/>
</dbReference>
<comment type="subcellular location">
    <subcellularLocation>
        <location evidence="1">Membrane</location>
        <topology evidence="1">Multi-pass membrane protein</topology>
    </subcellularLocation>
</comment>
<dbReference type="GO" id="GO:0005886">
    <property type="term" value="C:plasma membrane"/>
    <property type="evidence" value="ECO:0007669"/>
    <property type="project" value="TreeGrafter"/>
</dbReference>
<comment type="caution">
    <text evidence="7">The sequence shown here is derived from an EMBL/GenBank/DDBJ whole genome shotgun (WGS) entry which is preliminary data.</text>
</comment>
<dbReference type="EMBL" id="CASHTH010004414">
    <property type="protein sequence ID" value="CAI8056982.1"/>
    <property type="molecule type" value="Genomic_DNA"/>
</dbReference>